<evidence type="ECO:0000313" key="3">
    <source>
        <dbReference type="EMBL" id="BBH53054.1"/>
    </source>
</evidence>
<comment type="similarity">
    <text evidence="1">Belongs to the 'GDSL' lipolytic enzyme family.</text>
</comment>
<dbReference type="PANTHER" id="PTHR22835:SF659">
    <property type="entry name" value="GDSL LIPASE_ACYLHYDROLASE, PUTATIVE (AFU_ORTHOLOGUE AFUA_2G00510)-RELATED"/>
    <property type="match status" value="1"/>
</dbReference>
<dbReference type="InterPro" id="IPR008265">
    <property type="entry name" value="Lipase_GDSL_AS"/>
</dbReference>
<gene>
    <name evidence="3" type="ORF">JCM31447_14970</name>
</gene>
<evidence type="ECO:0000256" key="1">
    <source>
        <dbReference type="ARBA" id="ARBA00008668"/>
    </source>
</evidence>
<organism evidence="3 4">
    <name type="scientific">Fluviispira sanaruensis</name>
    <dbReference type="NCBI Taxonomy" id="2493639"/>
    <lineage>
        <taxon>Bacteria</taxon>
        <taxon>Pseudomonadati</taxon>
        <taxon>Bdellovibrionota</taxon>
        <taxon>Oligoflexia</taxon>
        <taxon>Silvanigrellales</taxon>
        <taxon>Silvanigrellaceae</taxon>
        <taxon>Fluviispira</taxon>
    </lineage>
</organism>
<dbReference type="OrthoDB" id="5292073at2"/>
<feature type="chain" id="PRO_5020607688" evidence="2">
    <location>
        <begin position="20"/>
        <end position="523"/>
    </location>
</feature>
<dbReference type="Gene3D" id="3.40.50.1110">
    <property type="entry name" value="SGNH hydrolase"/>
    <property type="match status" value="1"/>
</dbReference>
<dbReference type="PANTHER" id="PTHR22835">
    <property type="entry name" value="ZINC FINGER FYVE DOMAIN CONTAINING PROTEIN"/>
    <property type="match status" value="1"/>
</dbReference>
<keyword evidence="4" id="KW-1185">Reference proteome</keyword>
<dbReference type="GO" id="GO:0006629">
    <property type="term" value="P:lipid metabolic process"/>
    <property type="evidence" value="ECO:0007669"/>
    <property type="project" value="InterPro"/>
</dbReference>
<accession>A0A4P2VM23</accession>
<evidence type="ECO:0000313" key="4">
    <source>
        <dbReference type="Proteomes" id="UP000291236"/>
    </source>
</evidence>
<keyword evidence="2" id="KW-0732">Signal</keyword>
<reference evidence="3 4" key="1">
    <citation type="submission" date="2018-12" db="EMBL/GenBank/DDBJ databases">
        <title>Rubrispira sanarue gen. nov., sp., nov., a member of the order Silvanigrellales, isolated from a brackish lake in Hamamatsu Japan.</title>
        <authorList>
            <person name="Maejima Y."/>
            <person name="Iino T."/>
            <person name="Muraguchi Y."/>
            <person name="Fukuda K."/>
            <person name="Nojiri H."/>
            <person name="Ohkuma M."/>
            <person name="Moriuchi R."/>
            <person name="Dohra H."/>
            <person name="Kimbara K."/>
            <person name="Shintani M."/>
        </authorList>
    </citation>
    <scope>NUCLEOTIDE SEQUENCE [LARGE SCALE GENOMIC DNA]</scope>
    <source>
        <strain evidence="3 4">RF1110005</strain>
    </source>
</reference>
<proteinExistence type="inferred from homology"/>
<dbReference type="GO" id="GO:0016298">
    <property type="term" value="F:lipase activity"/>
    <property type="evidence" value="ECO:0007669"/>
    <property type="project" value="InterPro"/>
</dbReference>
<sequence length="523" mass="60424">MKNFIITLLLLCVSVIAYAEDYFVACYYYDTVTNENSSNPSLMEPSKIYIGASSNYYWALGGKGSDKLTLHGNIKDGFFVEKIYTRSDIIKSCERAIEKGVVLWPSKKSYKLYDFKASRSNFHAYEYPIRFIKDNFKKSKIKQIIVFGDSLSDTGNLKRWTKVIPYYPYWYGRFSNGFIWPDYLSNTTQIPIFNFAYGGAKTAGSNEILIDNFSDKVDTKVAKLISGSSKLAIADYLNNYLTVNSYKSKTKAIYKPKEALYIIWIGSNDYVADFEFRKITNLLLKDKESEKKINIIIKNTVRNIMKQIKTLYLKDAYYFLVMNIPDIGKSPAVLSAKYAKYNDEIKDKQELSEKLSAITNKHNIELQSAIDALNKKLKDKINIFYLDIARNFDSYINNKDFYADENFNYGYSLLNSNIPVIGKKETFIQSSCYTGGYTKVAIINSLSNESYYKKSLEHTCKNNHKEVDKNTIFWDSPHPTSLSHCWLSYAVQKKLEDLELIKKTNLSMSDYKEFCLNKDFILE</sequence>
<dbReference type="CDD" id="cd01846">
    <property type="entry name" value="fatty_acyltransferase_like"/>
    <property type="match status" value="1"/>
</dbReference>
<dbReference type="InterPro" id="IPR001087">
    <property type="entry name" value="GDSL"/>
</dbReference>
<evidence type="ECO:0000256" key="2">
    <source>
        <dbReference type="SAM" id="SignalP"/>
    </source>
</evidence>
<dbReference type="AlphaFoldDB" id="A0A4P2VM23"/>
<dbReference type="InterPro" id="IPR036514">
    <property type="entry name" value="SGNH_hydro_sf"/>
</dbReference>
<dbReference type="SUPFAM" id="SSF52266">
    <property type="entry name" value="SGNH hydrolase"/>
    <property type="match status" value="1"/>
</dbReference>
<dbReference type="KEGG" id="sbf:JCM31447_14970"/>
<protein>
    <submittedName>
        <fullName evidence="3">Uncharacterized protein</fullName>
    </submittedName>
</protein>
<dbReference type="Pfam" id="PF00657">
    <property type="entry name" value="Lipase_GDSL"/>
    <property type="match status" value="1"/>
</dbReference>
<dbReference type="RefSeq" id="WP_130608147.1">
    <property type="nucleotide sequence ID" value="NZ_AP019368.1"/>
</dbReference>
<name>A0A4P2VM23_FLUSA</name>
<feature type="signal peptide" evidence="2">
    <location>
        <begin position="1"/>
        <end position="19"/>
    </location>
</feature>
<dbReference type="Proteomes" id="UP000291236">
    <property type="component" value="Chromosome"/>
</dbReference>
<dbReference type="PROSITE" id="PS01098">
    <property type="entry name" value="LIPASE_GDSL_SER"/>
    <property type="match status" value="1"/>
</dbReference>
<dbReference type="EMBL" id="AP019368">
    <property type="protein sequence ID" value="BBH53054.1"/>
    <property type="molecule type" value="Genomic_DNA"/>
</dbReference>